<name>A0A0M3I3H0_ASCLU</name>
<evidence type="ECO:0000313" key="2">
    <source>
        <dbReference type="WBParaSite" id="ALUE_0001118801-mRNA-1"/>
    </source>
</evidence>
<proteinExistence type="predicted"/>
<reference evidence="2" key="1">
    <citation type="submission" date="2017-02" db="UniProtKB">
        <authorList>
            <consortium name="WormBaseParasite"/>
        </authorList>
    </citation>
    <scope>IDENTIFICATION</scope>
</reference>
<dbReference type="AlphaFoldDB" id="A0A0M3I3H0"/>
<accession>A0A0M3I3H0</accession>
<sequence>MWICKRERRGRKKAYLFEVLGCLDIIRQVEILQVRRMIRCLIFAYMLKMNVMNRNEVMGR</sequence>
<keyword evidence="1" id="KW-1185">Reference proteome</keyword>
<dbReference type="WBParaSite" id="ALUE_0001118801-mRNA-1">
    <property type="protein sequence ID" value="ALUE_0001118801-mRNA-1"/>
    <property type="gene ID" value="ALUE_0001118801"/>
</dbReference>
<protein>
    <submittedName>
        <fullName evidence="2">Uncharacterized protein</fullName>
    </submittedName>
</protein>
<evidence type="ECO:0000313" key="1">
    <source>
        <dbReference type="Proteomes" id="UP000036681"/>
    </source>
</evidence>
<dbReference type="Proteomes" id="UP000036681">
    <property type="component" value="Unplaced"/>
</dbReference>
<organism evidence="1 2">
    <name type="scientific">Ascaris lumbricoides</name>
    <name type="common">Giant roundworm</name>
    <dbReference type="NCBI Taxonomy" id="6252"/>
    <lineage>
        <taxon>Eukaryota</taxon>
        <taxon>Metazoa</taxon>
        <taxon>Ecdysozoa</taxon>
        <taxon>Nematoda</taxon>
        <taxon>Chromadorea</taxon>
        <taxon>Rhabditida</taxon>
        <taxon>Spirurina</taxon>
        <taxon>Ascaridomorpha</taxon>
        <taxon>Ascaridoidea</taxon>
        <taxon>Ascarididae</taxon>
        <taxon>Ascaris</taxon>
    </lineage>
</organism>